<evidence type="ECO:0000313" key="11">
    <source>
        <dbReference type="Proteomes" id="UP001597285"/>
    </source>
</evidence>
<accession>A0ABW4NLR3</accession>
<dbReference type="InterPro" id="IPR006043">
    <property type="entry name" value="NCS2"/>
</dbReference>
<feature type="transmembrane region" description="Helical" evidence="9">
    <location>
        <begin position="197"/>
        <end position="218"/>
    </location>
</feature>
<keyword evidence="6 8" id="KW-1133">Transmembrane helix</keyword>
<comment type="subcellular location">
    <subcellularLocation>
        <location evidence="1 8">Cell membrane</location>
        <topology evidence="1 8">Multi-pass membrane protein</topology>
    </subcellularLocation>
</comment>
<evidence type="ECO:0000256" key="6">
    <source>
        <dbReference type="ARBA" id="ARBA00022989"/>
    </source>
</evidence>
<dbReference type="PIRSF" id="PIRSF005353">
    <property type="entry name" value="PbuG"/>
    <property type="match status" value="1"/>
</dbReference>
<dbReference type="Pfam" id="PF00860">
    <property type="entry name" value="Xan_ur_permease"/>
    <property type="match status" value="2"/>
</dbReference>
<protein>
    <submittedName>
        <fullName evidence="10">NCS2 family permease</fullName>
    </submittedName>
</protein>
<comment type="caution">
    <text evidence="10">The sequence shown here is derived from an EMBL/GenBank/DDBJ whole genome shotgun (WGS) entry which is preliminary data.</text>
</comment>
<reference evidence="11" key="1">
    <citation type="journal article" date="2019" name="Int. J. Syst. Evol. Microbiol.">
        <title>The Global Catalogue of Microorganisms (GCM) 10K type strain sequencing project: providing services to taxonomists for standard genome sequencing and annotation.</title>
        <authorList>
            <consortium name="The Broad Institute Genomics Platform"/>
            <consortium name="The Broad Institute Genome Sequencing Center for Infectious Disease"/>
            <person name="Wu L."/>
            <person name="Ma J."/>
        </authorList>
    </citation>
    <scope>NUCLEOTIDE SEQUENCE [LARGE SCALE GENOMIC DNA]</scope>
    <source>
        <strain evidence="11">KCTC 42143</strain>
    </source>
</reference>
<feature type="transmembrane region" description="Helical" evidence="9">
    <location>
        <begin position="285"/>
        <end position="306"/>
    </location>
</feature>
<dbReference type="EMBL" id="JBHUFF010000008">
    <property type="protein sequence ID" value="MFD1798701.1"/>
    <property type="molecule type" value="Genomic_DNA"/>
</dbReference>
<evidence type="ECO:0000256" key="9">
    <source>
        <dbReference type="SAM" id="Phobius"/>
    </source>
</evidence>
<gene>
    <name evidence="10" type="ORF">ACFSBK_02355</name>
</gene>
<keyword evidence="4 8" id="KW-1003">Cell membrane</keyword>
<feature type="transmembrane region" description="Helical" evidence="9">
    <location>
        <begin position="20"/>
        <end position="41"/>
    </location>
</feature>
<evidence type="ECO:0000313" key="10">
    <source>
        <dbReference type="EMBL" id="MFD1798701.1"/>
    </source>
</evidence>
<feature type="transmembrane region" description="Helical" evidence="9">
    <location>
        <begin position="401"/>
        <end position="420"/>
    </location>
</feature>
<feature type="transmembrane region" description="Helical" evidence="9">
    <location>
        <begin position="468"/>
        <end position="486"/>
    </location>
</feature>
<evidence type="ECO:0000256" key="5">
    <source>
        <dbReference type="ARBA" id="ARBA00022692"/>
    </source>
</evidence>
<feature type="transmembrane region" description="Helical" evidence="9">
    <location>
        <begin position="336"/>
        <end position="353"/>
    </location>
</feature>
<evidence type="ECO:0000256" key="4">
    <source>
        <dbReference type="ARBA" id="ARBA00022475"/>
    </source>
</evidence>
<feature type="transmembrane region" description="Helical" evidence="9">
    <location>
        <begin position="225"/>
        <end position="246"/>
    </location>
</feature>
<evidence type="ECO:0000256" key="2">
    <source>
        <dbReference type="ARBA" id="ARBA00005697"/>
    </source>
</evidence>
<dbReference type="InterPro" id="IPR026033">
    <property type="entry name" value="Azg-like_bact_archaea"/>
</dbReference>
<evidence type="ECO:0000256" key="8">
    <source>
        <dbReference type="PIRNR" id="PIRNR005353"/>
    </source>
</evidence>
<dbReference type="Proteomes" id="UP001597285">
    <property type="component" value="Unassembled WGS sequence"/>
</dbReference>
<feature type="transmembrane region" description="Helical" evidence="9">
    <location>
        <begin position="373"/>
        <end position="394"/>
    </location>
</feature>
<proteinExistence type="inferred from homology"/>
<name>A0ABW4NLR3_9LACT</name>
<dbReference type="PANTHER" id="PTHR43337:SF1">
    <property type="entry name" value="XANTHINE_URACIL PERMEASE C887.17-RELATED"/>
    <property type="match status" value="1"/>
</dbReference>
<sequence length="487" mass="51249">MENFFKLKEHGTTVSTEVMAGITTFFAMSYIIFVNPAILSLTGMPSQAVFLATLIASAIGTLVMGLFANVPYAQAPGMGLNAFFTYTVVFALGFTWQEALAMVFLCGIFNIFITVTKIRKMIIKSIPELIQHAIGGGIGVFVAYIGIKNAGFLQFTSETANIQAINNAPFDPSAANYDSGINSVLTDGGIIPGLVDFTSSGALLALIGLIITVILVVLNVRGAVLIGIIATTIIGIPMGIVDLSVISNPENSLGHAISELRVTFGAALGSQGMISLFSDASRLPLVLMTIFAFSLSDIFDTIGTFIGTGRKTGIFTAEDEAALDNSSGIKSKMDKALFADAIATSVGAIFGTSNTTTFVESAAGIGAGGRTGLTSVVVAILFLLASLFSSLIAIVPVQATAPSLIIVGVMMMSSFLEIQWDDLEEAIPAFFTSIFMGLAYSISYGIAAGFIFFVIVKVAKKKTNEIHPVLWVSTGLFILNFIVLAFI</sequence>
<evidence type="ECO:0000256" key="7">
    <source>
        <dbReference type="ARBA" id="ARBA00023136"/>
    </source>
</evidence>
<feature type="transmembrane region" description="Helical" evidence="9">
    <location>
        <begin position="426"/>
        <end position="456"/>
    </location>
</feature>
<feature type="transmembrane region" description="Helical" evidence="9">
    <location>
        <begin position="48"/>
        <end position="68"/>
    </location>
</feature>
<keyword evidence="7 8" id="KW-0472">Membrane</keyword>
<keyword evidence="11" id="KW-1185">Reference proteome</keyword>
<dbReference type="RefSeq" id="WP_058919112.1">
    <property type="nucleotide sequence ID" value="NZ_JBHSQC010000015.1"/>
</dbReference>
<dbReference type="PANTHER" id="PTHR43337">
    <property type="entry name" value="XANTHINE/URACIL PERMEASE C887.17-RELATED"/>
    <property type="match status" value="1"/>
</dbReference>
<feature type="transmembrane region" description="Helical" evidence="9">
    <location>
        <begin position="88"/>
        <end position="113"/>
    </location>
</feature>
<evidence type="ECO:0000256" key="1">
    <source>
        <dbReference type="ARBA" id="ARBA00004651"/>
    </source>
</evidence>
<comment type="similarity">
    <text evidence="2 8">Belongs to the nucleobase:cation symporter-2 (NCS2) (TC 2.A.40) family. Azg-like subfamily.</text>
</comment>
<organism evidence="10 11">
    <name type="scientific">Carnobacterium antarcticum</name>
    <dbReference type="NCBI Taxonomy" id="2126436"/>
    <lineage>
        <taxon>Bacteria</taxon>
        <taxon>Bacillati</taxon>
        <taxon>Bacillota</taxon>
        <taxon>Bacilli</taxon>
        <taxon>Lactobacillales</taxon>
        <taxon>Carnobacteriaceae</taxon>
        <taxon>Carnobacterium</taxon>
    </lineage>
</organism>
<feature type="transmembrane region" description="Helical" evidence="9">
    <location>
        <begin position="125"/>
        <end position="147"/>
    </location>
</feature>
<keyword evidence="5 8" id="KW-0812">Transmembrane</keyword>
<evidence type="ECO:0000256" key="3">
    <source>
        <dbReference type="ARBA" id="ARBA00022448"/>
    </source>
</evidence>
<keyword evidence="3 8" id="KW-0813">Transport</keyword>
<dbReference type="InterPro" id="IPR045018">
    <property type="entry name" value="Azg-like"/>
</dbReference>